<dbReference type="EMBL" id="JAMSKV010000001">
    <property type="protein sequence ID" value="MCQ8276865.1"/>
    <property type="molecule type" value="Genomic_DNA"/>
</dbReference>
<keyword evidence="2" id="KW-1185">Reference proteome</keyword>
<dbReference type="GO" id="GO:0016787">
    <property type="term" value="F:hydrolase activity"/>
    <property type="evidence" value="ECO:0007669"/>
    <property type="project" value="UniProtKB-KW"/>
</dbReference>
<dbReference type="PANTHER" id="PTHR19288">
    <property type="entry name" value="4-NITROPHENYLPHOSPHATASE-RELATED"/>
    <property type="match status" value="1"/>
</dbReference>
<name>A0ABT1W1W9_9PROT</name>
<dbReference type="Pfam" id="PF13344">
    <property type="entry name" value="Hydrolase_6"/>
    <property type="match status" value="1"/>
</dbReference>
<gene>
    <name evidence="1" type="ORF">NFI95_00175</name>
</gene>
<keyword evidence="1" id="KW-0378">Hydrolase</keyword>
<dbReference type="CDD" id="cd07525">
    <property type="entry name" value="HAD_like"/>
    <property type="match status" value="1"/>
</dbReference>
<dbReference type="SUPFAM" id="SSF56784">
    <property type="entry name" value="HAD-like"/>
    <property type="match status" value="1"/>
</dbReference>
<protein>
    <submittedName>
        <fullName evidence="1">TIGR01459 family HAD-type hydrolase</fullName>
    </submittedName>
</protein>
<organism evidence="1 2">
    <name type="scientific">Endosaccharibacter trunci</name>
    <dbReference type="NCBI Taxonomy" id="2812733"/>
    <lineage>
        <taxon>Bacteria</taxon>
        <taxon>Pseudomonadati</taxon>
        <taxon>Pseudomonadota</taxon>
        <taxon>Alphaproteobacteria</taxon>
        <taxon>Acetobacterales</taxon>
        <taxon>Acetobacteraceae</taxon>
        <taxon>Endosaccharibacter</taxon>
    </lineage>
</organism>
<dbReference type="InterPro" id="IPR023214">
    <property type="entry name" value="HAD_sf"/>
</dbReference>
<comment type="caution">
    <text evidence="1">The sequence shown here is derived from an EMBL/GenBank/DDBJ whole genome shotgun (WGS) entry which is preliminary data.</text>
</comment>
<dbReference type="InterPro" id="IPR036412">
    <property type="entry name" value="HAD-like_sf"/>
</dbReference>
<dbReference type="Pfam" id="PF13242">
    <property type="entry name" value="Hydrolase_like"/>
    <property type="match status" value="1"/>
</dbReference>
<dbReference type="InterPro" id="IPR006357">
    <property type="entry name" value="HAD-SF_hydro_IIA"/>
</dbReference>
<dbReference type="PANTHER" id="PTHR19288:SF90">
    <property type="entry name" value="OS08G0542600 PROTEIN"/>
    <property type="match status" value="1"/>
</dbReference>
<dbReference type="Proteomes" id="UP001524587">
    <property type="component" value="Unassembled WGS sequence"/>
</dbReference>
<reference evidence="1 2" key="1">
    <citation type="submission" date="2022-06" db="EMBL/GenBank/DDBJ databases">
        <title>Endosaccharibacter gen. nov., sp. nov., endophytic bacteria isolated from sugarcane.</title>
        <authorList>
            <person name="Pitiwittayakul N."/>
            <person name="Yukphan P."/>
            <person name="Charoenyingcharoen P."/>
            <person name="Tanasupawat S."/>
        </authorList>
    </citation>
    <scope>NUCLEOTIDE SEQUENCE [LARGE SCALE GENOMIC DNA]</scope>
    <source>
        <strain evidence="1 2">KSS8</strain>
    </source>
</reference>
<dbReference type="Gene3D" id="3.40.50.1000">
    <property type="entry name" value="HAD superfamily/HAD-like"/>
    <property type="match status" value="2"/>
</dbReference>
<proteinExistence type="predicted"/>
<dbReference type="RefSeq" id="WP_422862314.1">
    <property type="nucleotide sequence ID" value="NZ_JAMSKV010000001.1"/>
</dbReference>
<dbReference type="NCBIfam" id="TIGR01459">
    <property type="entry name" value="HAD-SF-IIA-hyp4"/>
    <property type="match status" value="1"/>
</dbReference>
<sequence>MSRSIAGLSALAPAYDGFIVDLWGVVHDGIDPYPGAVECLHTLRDAGKRVVLLSNAPRRLEPVRETLRRIGVPDACYDGLLTSGEATRMALLDPPDDWFRALGRRCWHLGPAKDANLFDNLALERTDGPDGADFVLNTGPDDTLGESDPAPYLPDLRRCKALSLPMLCANPDLEVVRAGKRIICAGWLARLYAEMGGVVRQIGKPDPAIYQPVLAMLGTERARTLAIGDSLATDIAGAKAAGIDSLWVLGGIHGAALDADSGLMERELLRLALSPVAAIARLAW</sequence>
<accession>A0ABT1W1W9</accession>
<dbReference type="InterPro" id="IPR006356">
    <property type="entry name" value="HAD-SF_hydro_IIA_hyp3"/>
</dbReference>
<evidence type="ECO:0000313" key="2">
    <source>
        <dbReference type="Proteomes" id="UP001524587"/>
    </source>
</evidence>
<evidence type="ECO:0000313" key="1">
    <source>
        <dbReference type="EMBL" id="MCQ8276865.1"/>
    </source>
</evidence>